<accession>A0A8E2JXX9</accession>
<sequence>MSEDAKKILSYLLSTLQSKDSRHHVRYGNYLRRNPEQIENVIFNCLRPGTLNFLKTGNLSSIDSIKSIGGDTNYQGRGVYLHAIVGLDTHIRIYIGQASNISFRLKKQHLNFRYRRDNKSLHYYALERSSYDSFCILAKLPSNSTKPGMDRPDLLLNILEMWCCLLFRSLPPPSLRQFLPPTYKVLPVAPPGSLNIAVPLDQGTSLYAQSMKIDLRHSKDPLILEYFSDAKEQKPAKIVLAETVPTEFVAASETSDRKLGPYFVAGLTVVAAVMIFSSWWKRS</sequence>
<proteinExistence type="predicted"/>
<keyword evidence="1" id="KW-0812">Transmembrane</keyword>
<reference evidence="2 3" key="1">
    <citation type="journal article" date="2016" name="Nat. Commun.">
        <title>Ectomycorrhizal ecology is imprinted in the genome of the dominant symbiotic fungus Cenococcum geophilum.</title>
        <authorList>
            <consortium name="DOE Joint Genome Institute"/>
            <person name="Peter M."/>
            <person name="Kohler A."/>
            <person name="Ohm R.A."/>
            <person name="Kuo A."/>
            <person name="Krutzmann J."/>
            <person name="Morin E."/>
            <person name="Arend M."/>
            <person name="Barry K.W."/>
            <person name="Binder M."/>
            <person name="Choi C."/>
            <person name="Clum A."/>
            <person name="Copeland A."/>
            <person name="Grisel N."/>
            <person name="Haridas S."/>
            <person name="Kipfer T."/>
            <person name="LaButti K."/>
            <person name="Lindquist E."/>
            <person name="Lipzen A."/>
            <person name="Maire R."/>
            <person name="Meier B."/>
            <person name="Mihaltcheva S."/>
            <person name="Molinier V."/>
            <person name="Murat C."/>
            <person name="Poggeler S."/>
            <person name="Quandt C.A."/>
            <person name="Sperisen C."/>
            <person name="Tritt A."/>
            <person name="Tisserant E."/>
            <person name="Crous P.W."/>
            <person name="Henrissat B."/>
            <person name="Nehls U."/>
            <person name="Egli S."/>
            <person name="Spatafora J.W."/>
            <person name="Grigoriev I.V."/>
            <person name="Martin F.M."/>
        </authorList>
    </citation>
    <scope>NUCLEOTIDE SEQUENCE [LARGE SCALE GENOMIC DNA]</scope>
    <source>
        <strain evidence="2 3">CBS 207.34</strain>
    </source>
</reference>
<protein>
    <submittedName>
        <fullName evidence="2">Uncharacterized protein</fullName>
    </submittedName>
</protein>
<keyword evidence="1" id="KW-1133">Transmembrane helix</keyword>
<dbReference type="OrthoDB" id="5412936at2759"/>
<dbReference type="AlphaFoldDB" id="A0A8E2JXX9"/>
<evidence type="ECO:0000313" key="2">
    <source>
        <dbReference type="EMBL" id="OCL13294.1"/>
    </source>
</evidence>
<keyword evidence="1" id="KW-0472">Membrane</keyword>
<evidence type="ECO:0000256" key="1">
    <source>
        <dbReference type="SAM" id="Phobius"/>
    </source>
</evidence>
<dbReference type="Proteomes" id="UP000250140">
    <property type="component" value="Unassembled WGS sequence"/>
</dbReference>
<gene>
    <name evidence="2" type="ORF">AOQ84DRAFT_385511</name>
</gene>
<keyword evidence="3" id="KW-1185">Reference proteome</keyword>
<evidence type="ECO:0000313" key="3">
    <source>
        <dbReference type="Proteomes" id="UP000250140"/>
    </source>
</evidence>
<dbReference type="EMBL" id="KV748744">
    <property type="protein sequence ID" value="OCL13294.1"/>
    <property type="molecule type" value="Genomic_DNA"/>
</dbReference>
<name>A0A8E2JXX9_9PEZI</name>
<organism evidence="2 3">
    <name type="scientific">Glonium stellatum</name>
    <dbReference type="NCBI Taxonomy" id="574774"/>
    <lineage>
        <taxon>Eukaryota</taxon>
        <taxon>Fungi</taxon>
        <taxon>Dikarya</taxon>
        <taxon>Ascomycota</taxon>
        <taxon>Pezizomycotina</taxon>
        <taxon>Dothideomycetes</taxon>
        <taxon>Pleosporomycetidae</taxon>
        <taxon>Gloniales</taxon>
        <taxon>Gloniaceae</taxon>
        <taxon>Glonium</taxon>
    </lineage>
</organism>
<feature type="transmembrane region" description="Helical" evidence="1">
    <location>
        <begin position="259"/>
        <end position="280"/>
    </location>
</feature>